<dbReference type="AlphaFoldDB" id="A0A4Q1SHV5"/>
<feature type="domain" description="MurNAc-LAA" evidence="5">
    <location>
        <begin position="72"/>
        <end position="257"/>
    </location>
</feature>
<dbReference type="PANTHER" id="PTHR30404:SF0">
    <property type="entry name" value="N-ACETYLMURAMOYL-L-ALANINE AMIDASE AMIC"/>
    <property type="match status" value="1"/>
</dbReference>
<dbReference type="EC" id="3.5.1.28" evidence="2"/>
<accession>A0A4Q1SHV5</accession>
<keyword evidence="3" id="KW-0378">Hydrolase</keyword>
<dbReference type="Gene3D" id="3.40.630.40">
    <property type="entry name" value="Zn-dependent exopeptidases"/>
    <property type="match status" value="1"/>
</dbReference>
<organism evidence="6 7">
    <name type="scientific">Silvibacterium dinghuense</name>
    <dbReference type="NCBI Taxonomy" id="1560006"/>
    <lineage>
        <taxon>Bacteria</taxon>
        <taxon>Pseudomonadati</taxon>
        <taxon>Acidobacteriota</taxon>
        <taxon>Terriglobia</taxon>
        <taxon>Terriglobales</taxon>
        <taxon>Acidobacteriaceae</taxon>
        <taxon>Silvibacterium</taxon>
    </lineage>
</organism>
<evidence type="ECO:0000313" key="6">
    <source>
        <dbReference type="EMBL" id="RXS96965.1"/>
    </source>
</evidence>
<name>A0A4Q1SHV5_9BACT</name>
<evidence type="ECO:0000256" key="4">
    <source>
        <dbReference type="SAM" id="SignalP"/>
    </source>
</evidence>
<comment type="caution">
    <text evidence="6">The sequence shown here is derived from an EMBL/GenBank/DDBJ whole genome shotgun (WGS) entry which is preliminary data.</text>
</comment>
<dbReference type="SUPFAM" id="SSF53187">
    <property type="entry name" value="Zn-dependent exopeptidases"/>
    <property type="match status" value="1"/>
</dbReference>
<evidence type="ECO:0000256" key="1">
    <source>
        <dbReference type="ARBA" id="ARBA00001561"/>
    </source>
</evidence>
<evidence type="ECO:0000256" key="2">
    <source>
        <dbReference type="ARBA" id="ARBA00011901"/>
    </source>
</evidence>
<reference evidence="6 7" key="1">
    <citation type="journal article" date="2016" name="Int. J. Syst. Evol. Microbiol.">
        <title>Acidipila dinghuensis sp. nov., an acidobacterium isolated from forest soil.</title>
        <authorList>
            <person name="Jiang Y.W."/>
            <person name="Wang J."/>
            <person name="Chen M.H."/>
            <person name="Lv Y.Y."/>
            <person name="Qiu L.H."/>
        </authorList>
    </citation>
    <scope>NUCLEOTIDE SEQUENCE [LARGE SCALE GENOMIC DNA]</scope>
    <source>
        <strain evidence="6 7">DHOF10</strain>
    </source>
</reference>
<gene>
    <name evidence="6" type="ORF">ESZ00_03245</name>
</gene>
<feature type="chain" id="PRO_5020343931" description="N-acetylmuramoyl-L-alanine amidase" evidence="4">
    <location>
        <begin position="37"/>
        <end position="267"/>
    </location>
</feature>
<proteinExistence type="predicted"/>
<dbReference type="OrthoDB" id="9806267at2"/>
<dbReference type="GO" id="GO:0009253">
    <property type="term" value="P:peptidoglycan catabolic process"/>
    <property type="evidence" value="ECO:0007669"/>
    <property type="project" value="InterPro"/>
</dbReference>
<dbReference type="EMBL" id="SDMK01000001">
    <property type="protein sequence ID" value="RXS96965.1"/>
    <property type="molecule type" value="Genomic_DNA"/>
</dbReference>
<dbReference type="InterPro" id="IPR002508">
    <property type="entry name" value="MurNAc-LAA_cat"/>
</dbReference>
<dbReference type="GO" id="GO:0008745">
    <property type="term" value="F:N-acetylmuramoyl-L-alanine amidase activity"/>
    <property type="evidence" value="ECO:0007669"/>
    <property type="project" value="UniProtKB-EC"/>
</dbReference>
<keyword evidence="4" id="KW-0732">Signal</keyword>
<dbReference type="CDD" id="cd02696">
    <property type="entry name" value="MurNAc-LAA"/>
    <property type="match status" value="1"/>
</dbReference>
<feature type="signal peptide" evidence="4">
    <location>
        <begin position="1"/>
        <end position="36"/>
    </location>
</feature>
<evidence type="ECO:0000313" key="7">
    <source>
        <dbReference type="Proteomes" id="UP000290253"/>
    </source>
</evidence>
<dbReference type="Pfam" id="PF01520">
    <property type="entry name" value="Amidase_3"/>
    <property type="match status" value="1"/>
</dbReference>
<dbReference type="Proteomes" id="UP000290253">
    <property type="component" value="Unassembled WGS sequence"/>
</dbReference>
<dbReference type="GO" id="GO:0030288">
    <property type="term" value="C:outer membrane-bounded periplasmic space"/>
    <property type="evidence" value="ECO:0007669"/>
    <property type="project" value="TreeGrafter"/>
</dbReference>
<sequence>MRWINARVRSRIGSCGKPMRRLALPLSLTLATVTLAQQPQQAPQQITVQTASPAPAVPSAPPPTPVSPRFVVVLDAAHGGSDTGARINNTLLEKSVTLNFSVWLRSALSARGIGVITTRESDSDLSALARAATANGTQAAACLLIHATPTGSGVHLYTSSLAPAPSQPGKFLPWQTAQASYVTQSLKLSSEIDSALAHAEVPVMIGRTSLEPMDSFACPTVALEIAPLQEGATTHYKTLTDISYQKSIIDALAAALEQWKNDWRQQP</sequence>
<comment type="catalytic activity">
    <reaction evidence="1">
        <text>Hydrolyzes the link between N-acetylmuramoyl residues and L-amino acid residues in certain cell-wall glycopeptides.</text>
        <dbReference type="EC" id="3.5.1.28"/>
    </reaction>
</comment>
<dbReference type="PANTHER" id="PTHR30404">
    <property type="entry name" value="N-ACETYLMURAMOYL-L-ALANINE AMIDASE"/>
    <property type="match status" value="1"/>
</dbReference>
<keyword evidence="7" id="KW-1185">Reference proteome</keyword>
<protein>
    <recommendedName>
        <fullName evidence="2">N-acetylmuramoyl-L-alanine amidase</fullName>
        <ecNumber evidence="2">3.5.1.28</ecNumber>
    </recommendedName>
</protein>
<evidence type="ECO:0000256" key="3">
    <source>
        <dbReference type="ARBA" id="ARBA00022801"/>
    </source>
</evidence>
<evidence type="ECO:0000259" key="5">
    <source>
        <dbReference type="Pfam" id="PF01520"/>
    </source>
</evidence>
<dbReference type="InterPro" id="IPR050695">
    <property type="entry name" value="N-acetylmuramoyl_amidase_3"/>
</dbReference>